<evidence type="ECO:0000256" key="4">
    <source>
        <dbReference type="PROSITE-ProRule" id="PRU01161"/>
    </source>
</evidence>
<evidence type="ECO:0000256" key="3">
    <source>
        <dbReference type="ARBA" id="ARBA00023098"/>
    </source>
</evidence>
<dbReference type="Gene3D" id="3.40.1090.10">
    <property type="entry name" value="Cytosolic phospholipase A2 catalytic domain"/>
    <property type="match status" value="2"/>
</dbReference>
<organism evidence="6 7">
    <name type="scientific">Rhodovibrio sodomensis</name>
    <dbReference type="NCBI Taxonomy" id="1088"/>
    <lineage>
        <taxon>Bacteria</taxon>
        <taxon>Pseudomonadati</taxon>
        <taxon>Pseudomonadota</taxon>
        <taxon>Alphaproteobacteria</taxon>
        <taxon>Rhodospirillales</taxon>
        <taxon>Rhodovibrionaceae</taxon>
        <taxon>Rhodovibrio</taxon>
    </lineage>
</organism>
<proteinExistence type="predicted"/>
<feature type="active site" description="Nucleophile" evidence="4">
    <location>
        <position position="47"/>
    </location>
</feature>
<dbReference type="InterPro" id="IPR016035">
    <property type="entry name" value="Acyl_Trfase/lysoPLipase"/>
</dbReference>
<feature type="short sequence motif" description="DGA/G" evidence="4">
    <location>
        <begin position="199"/>
        <end position="201"/>
    </location>
</feature>
<dbReference type="SUPFAM" id="SSF52151">
    <property type="entry name" value="FabD/lysophospholipase-like"/>
    <property type="match status" value="1"/>
</dbReference>
<keyword evidence="3 4" id="KW-0443">Lipid metabolism</keyword>
<dbReference type="PROSITE" id="PS51635">
    <property type="entry name" value="PNPLA"/>
    <property type="match status" value="1"/>
</dbReference>
<dbReference type="RefSeq" id="WP_200341730.1">
    <property type="nucleotide sequence ID" value="NZ_NRRL01000047.1"/>
</dbReference>
<keyword evidence="2 4" id="KW-0442">Lipid degradation</keyword>
<keyword evidence="7" id="KW-1185">Reference proteome</keyword>
<reference evidence="6 7" key="1">
    <citation type="journal article" date="2020" name="Microorganisms">
        <title>Osmotic Adaptation and Compatible Solute Biosynthesis of Phototrophic Bacteria as Revealed from Genome Analyses.</title>
        <authorList>
            <person name="Imhoff J.F."/>
            <person name="Rahn T."/>
            <person name="Kunzel S."/>
            <person name="Keller A."/>
            <person name="Neulinger S.C."/>
        </authorList>
    </citation>
    <scope>NUCLEOTIDE SEQUENCE [LARGE SCALE GENOMIC DNA]</scope>
    <source>
        <strain evidence="6 7">DSM 9895</strain>
    </source>
</reference>
<feature type="short sequence motif" description="GXGXXG" evidence="4">
    <location>
        <begin position="17"/>
        <end position="22"/>
    </location>
</feature>
<gene>
    <name evidence="6" type="ORF">CKO28_15270</name>
</gene>
<dbReference type="InterPro" id="IPR002641">
    <property type="entry name" value="PNPLA_dom"/>
</dbReference>
<evidence type="ECO:0000256" key="1">
    <source>
        <dbReference type="ARBA" id="ARBA00022801"/>
    </source>
</evidence>
<accession>A0ABS1DI31</accession>
<dbReference type="Pfam" id="PF01734">
    <property type="entry name" value="Patatin"/>
    <property type="match status" value="1"/>
</dbReference>
<dbReference type="PANTHER" id="PTHR14226">
    <property type="entry name" value="NEUROPATHY TARGET ESTERASE/SWISS CHEESE D.MELANOGASTER"/>
    <property type="match status" value="1"/>
</dbReference>
<dbReference type="InterPro" id="IPR050301">
    <property type="entry name" value="NTE"/>
</dbReference>
<feature type="short sequence motif" description="GXSXG" evidence="4">
    <location>
        <begin position="45"/>
        <end position="49"/>
    </location>
</feature>
<dbReference type="Proteomes" id="UP001296873">
    <property type="component" value="Unassembled WGS sequence"/>
</dbReference>
<comment type="caution">
    <text evidence="6">The sequence shown here is derived from an EMBL/GenBank/DDBJ whole genome shotgun (WGS) entry which is preliminary data.</text>
</comment>
<dbReference type="EMBL" id="NRRL01000047">
    <property type="protein sequence ID" value="MBK1669398.1"/>
    <property type="molecule type" value="Genomic_DNA"/>
</dbReference>
<feature type="active site" description="Proton acceptor" evidence="4">
    <location>
        <position position="199"/>
    </location>
</feature>
<protein>
    <submittedName>
        <fullName evidence="6">Patatin</fullName>
    </submittedName>
</protein>
<feature type="domain" description="PNPLA" evidence="5">
    <location>
        <begin position="13"/>
        <end position="212"/>
    </location>
</feature>
<evidence type="ECO:0000313" key="7">
    <source>
        <dbReference type="Proteomes" id="UP001296873"/>
    </source>
</evidence>
<keyword evidence="1 4" id="KW-0378">Hydrolase</keyword>
<evidence type="ECO:0000313" key="6">
    <source>
        <dbReference type="EMBL" id="MBK1669398.1"/>
    </source>
</evidence>
<dbReference type="PANTHER" id="PTHR14226:SF78">
    <property type="entry name" value="SLR0060 PROTEIN"/>
    <property type="match status" value="1"/>
</dbReference>
<name>A0ABS1DI31_9PROT</name>
<evidence type="ECO:0000256" key="2">
    <source>
        <dbReference type="ARBA" id="ARBA00022963"/>
    </source>
</evidence>
<sequence>MAGQQADRKKVTLALQGGGSHGAFTWGVLETLLADERLQIEGISGTSAGAMNATVMAEGLMQNGRQGALESLERFWSRVSEAGRFAPMIRTPLDVAADRWNMEVQPGYLLFDLVSRFLSPYQFNPMNFNPLLEILDNQVDFDLVRGCDQVQLFISATNVATGKIRVFRNPELTPKAVMASACLPHLFQAVEIDGQPYWDGGYMGNPAIYPLIYNCESRDVVIVQINPIERYNEPTTTPEIVDRLNEITFNSTLMREMRAIHFVGKLLAHHKVDPSEYKQVLMHRVDVAAEMRELGAASKMNADWTFLNHLRALGQNRGKAWLAAHYDDLGQRTSIDLEADYL</sequence>
<evidence type="ECO:0000259" key="5">
    <source>
        <dbReference type="PROSITE" id="PS51635"/>
    </source>
</evidence>